<dbReference type="SUPFAM" id="SSF53098">
    <property type="entry name" value="Ribonuclease H-like"/>
    <property type="match status" value="1"/>
</dbReference>
<dbReference type="GO" id="GO:0003676">
    <property type="term" value="F:nucleic acid binding"/>
    <property type="evidence" value="ECO:0007669"/>
    <property type="project" value="InterPro"/>
</dbReference>
<dbReference type="GO" id="GO:0015074">
    <property type="term" value="P:DNA integration"/>
    <property type="evidence" value="ECO:0007669"/>
    <property type="project" value="InterPro"/>
</dbReference>
<dbReference type="Gene3D" id="1.10.10.60">
    <property type="entry name" value="Homeodomain-like"/>
    <property type="match status" value="1"/>
</dbReference>
<dbReference type="Proteomes" id="UP000198623">
    <property type="component" value="Unassembled WGS sequence"/>
</dbReference>
<feature type="region of interest" description="Disordered" evidence="1">
    <location>
        <begin position="561"/>
        <end position="628"/>
    </location>
</feature>
<dbReference type="PROSITE" id="PS50994">
    <property type="entry name" value="INTEGRASE"/>
    <property type="match status" value="1"/>
</dbReference>
<feature type="compositionally biased region" description="Basic and acidic residues" evidence="1">
    <location>
        <begin position="600"/>
        <end position="611"/>
    </location>
</feature>
<evidence type="ECO:0000256" key="1">
    <source>
        <dbReference type="SAM" id="MobiDB-lite"/>
    </source>
</evidence>
<feature type="domain" description="Integrase catalytic" evidence="2">
    <location>
        <begin position="204"/>
        <end position="419"/>
    </location>
</feature>
<sequence length="628" mass="72634">MATPDLLSKSSGLFEDEFSPNEPEIPFFEEPSAEIFPRDLKTYPAELRDEALRRLAYIQWVGKRLEGGWTEKNLTPLLHVVGDKLLAPLPSWRTLAGWRKLYVSSGRSVEALIPKHHKKGNRLEQNTGDDLYYWQAVNQKYLRPERPSIASVYEYYRDLITLANKGVVQGKVMHVSRSGFYNRINKLPPYDVALKRYGKQYADRKYRPVGAHITLTRVMERVEIDHTPLDLILLDDELNIPLGRPYLTLLIDSYSHCVVGFYLGYREPSYDSVCKALLNACLDKSYVKKQYPHIQHDWECSGKIETLVVDNGAEFWSKNLDQLCRVVVSDIQYNPVAHPWLKPLVERFFGTVNKKLLVSIPGKTFSKIDDLKDYNPKKDAVMRFSAFIDVFYKWIIDVYHRSANARETHIPYLSWQIGVSEFPPAQYTGETAERLIIELGQTFELVLRKGGLHLKGIHYENDELVEYRRSTSLPSGKKSLKLLVKLNPMDMSCIYVYLKDQDRYIKVPSVDPDNYTQGLTLLQHQTNKRLIRYQTRRHVDMESLAEARQYIEQRVQEEVDNIQRRPKRPSKSIGGMKSLAKHQNVGSDSVSSVVPSKVPMNEKVENQKPESDDLLDNWDDMVSDLDPY</sequence>
<feature type="compositionally biased region" description="Acidic residues" evidence="1">
    <location>
        <begin position="612"/>
        <end position="628"/>
    </location>
</feature>
<reference evidence="4" key="1">
    <citation type="submission" date="2016-10" db="EMBL/GenBank/DDBJ databases">
        <authorList>
            <person name="Varghese N."/>
            <person name="Submissions S."/>
        </authorList>
    </citation>
    <scope>NUCLEOTIDE SEQUENCE [LARGE SCALE GENOMIC DNA]</scope>
    <source>
        <strain evidence="4">CGMCC 1.10971</strain>
    </source>
</reference>
<dbReference type="AlphaFoldDB" id="A0A1I2TMH9"/>
<dbReference type="RefSeq" id="WP_090728841.1">
    <property type="nucleotide sequence ID" value="NZ_FOOU01000010.1"/>
</dbReference>
<dbReference type="Gene3D" id="3.30.420.10">
    <property type="entry name" value="Ribonuclease H-like superfamily/Ribonuclease H"/>
    <property type="match status" value="1"/>
</dbReference>
<evidence type="ECO:0000313" key="3">
    <source>
        <dbReference type="EMBL" id="SFG66114.1"/>
    </source>
</evidence>
<evidence type="ECO:0000313" key="4">
    <source>
        <dbReference type="Proteomes" id="UP000198623"/>
    </source>
</evidence>
<accession>A0A1I2TMH9</accession>
<protein>
    <submittedName>
        <fullName evidence="3">Putative transposase</fullName>
    </submittedName>
</protein>
<dbReference type="InterPro" id="IPR036397">
    <property type="entry name" value="RNaseH_sf"/>
</dbReference>
<dbReference type="EMBL" id="FOOU01000010">
    <property type="protein sequence ID" value="SFG66114.1"/>
    <property type="molecule type" value="Genomic_DNA"/>
</dbReference>
<proteinExistence type="predicted"/>
<organism evidence="3 4">
    <name type="scientific">Neptunomonas qingdaonensis</name>
    <dbReference type="NCBI Taxonomy" id="1045558"/>
    <lineage>
        <taxon>Bacteria</taxon>
        <taxon>Pseudomonadati</taxon>
        <taxon>Pseudomonadota</taxon>
        <taxon>Gammaproteobacteria</taxon>
        <taxon>Oceanospirillales</taxon>
        <taxon>Oceanospirillaceae</taxon>
        <taxon>Neptunomonas</taxon>
    </lineage>
</organism>
<evidence type="ECO:0000259" key="2">
    <source>
        <dbReference type="PROSITE" id="PS50994"/>
    </source>
</evidence>
<gene>
    <name evidence="3" type="ORF">SAMN05216175_110136</name>
</gene>
<dbReference type="OrthoDB" id="501284at2"/>
<dbReference type="InterPro" id="IPR001584">
    <property type="entry name" value="Integrase_cat-core"/>
</dbReference>
<dbReference type="InterPro" id="IPR012337">
    <property type="entry name" value="RNaseH-like_sf"/>
</dbReference>
<name>A0A1I2TMH9_9GAMM</name>
<feature type="compositionally biased region" description="Low complexity" evidence="1">
    <location>
        <begin position="585"/>
        <end position="598"/>
    </location>
</feature>
<keyword evidence="4" id="KW-1185">Reference proteome</keyword>
<dbReference type="InterPro" id="IPR015378">
    <property type="entry name" value="Transposase-like_Mu_C"/>
</dbReference>
<dbReference type="Pfam" id="PF09299">
    <property type="entry name" value="Mu-transpos_C"/>
    <property type="match status" value="1"/>
</dbReference>
<dbReference type="STRING" id="1045558.SAMN05216175_110136"/>